<keyword evidence="1" id="KW-0175">Coiled coil</keyword>
<accession>A0AAV9I9E6</accession>
<proteinExistence type="predicted"/>
<reference evidence="2 3" key="1">
    <citation type="submission" date="2022-07" db="EMBL/GenBank/DDBJ databases">
        <title>Genome-wide signatures of adaptation to extreme environments.</title>
        <authorList>
            <person name="Cho C.H."/>
            <person name="Yoon H.S."/>
        </authorList>
    </citation>
    <scope>NUCLEOTIDE SEQUENCE [LARGE SCALE GENOMIC DNA]</scope>
    <source>
        <strain evidence="2 3">108.79 E11</strain>
    </source>
</reference>
<evidence type="ECO:0000313" key="2">
    <source>
        <dbReference type="EMBL" id="KAK4523851.1"/>
    </source>
</evidence>
<evidence type="ECO:0000313" key="3">
    <source>
        <dbReference type="Proteomes" id="UP001300502"/>
    </source>
</evidence>
<comment type="caution">
    <text evidence="2">The sequence shown here is derived from an EMBL/GenBank/DDBJ whole genome shotgun (WGS) entry which is preliminary data.</text>
</comment>
<evidence type="ECO:0000256" key="1">
    <source>
        <dbReference type="SAM" id="Coils"/>
    </source>
</evidence>
<dbReference type="AlphaFoldDB" id="A0AAV9I9E6"/>
<keyword evidence="3" id="KW-1185">Reference proteome</keyword>
<dbReference type="Proteomes" id="UP001300502">
    <property type="component" value="Unassembled WGS sequence"/>
</dbReference>
<feature type="coiled-coil region" evidence="1">
    <location>
        <begin position="98"/>
        <end position="125"/>
    </location>
</feature>
<dbReference type="EMBL" id="JANCYU010000020">
    <property type="protein sequence ID" value="KAK4523851.1"/>
    <property type="molecule type" value="Genomic_DNA"/>
</dbReference>
<gene>
    <name evidence="2" type="ORF">GAYE_SCF00G1747</name>
</gene>
<evidence type="ECO:0008006" key="4">
    <source>
        <dbReference type="Google" id="ProtNLM"/>
    </source>
</evidence>
<protein>
    <recommendedName>
        <fullName evidence="4">RPA-interacting protein N-terminal domain-containing protein</fullName>
    </recommendedName>
</protein>
<name>A0AAV9I9E6_9RHOD</name>
<organism evidence="2 3">
    <name type="scientific">Galdieria yellowstonensis</name>
    <dbReference type="NCBI Taxonomy" id="3028027"/>
    <lineage>
        <taxon>Eukaryota</taxon>
        <taxon>Rhodophyta</taxon>
        <taxon>Bangiophyceae</taxon>
        <taxon>Galdieriales</taxon>
        <taxon>Galdieriaceae</taxon>
        <taxon>Galdieria</taxon>
    </lineage>
</organism>
<sequence>MQCIRTRLVGNRNRRNSLTEVQETRVRKYLKRKLLERCRERAKVSRQQTLYEKRTRQQELTPSQLLKADTPLQDAISEKNFLDSLTEKEYEEWMVALERTLQEDLAAEEQDLEQQAVEYKALEELEFERQLIESYEWVLER</sequence>